<dbReference type="InterPro" id="IPR001300">
    <property type="entry name" value="Peptidase_C2_calpain_cat"/>
</dbReference>
<evidence type="ECO:0000313" key="6">
    <source>
        <dbReference type="Proteomes" id="UP001054945"/>
    </source>
</evidence>
<dbReference type="AlphaFoldDB" id="A0AAV4QIW1"/>
<evidence type="ECO:0000256" key="2">
    <source>
        <dbReference type="PIRSR" id="PIRSR622684-1"/>
    </source>
</evidence>
<dbReference type="Gene3D" id="3.90.70.10">
    <property type="entry name" value="Cysteine proteinases"/>
    <property type="match status" value="1"/>
</dbReference>
<dbReference type="GO" id="GO:0006508">
    <property type="term" value="P:proteolysis"/>
    <property type="evidence" value="ECO:0007669"/>
    <property type="project" value="InterPro"/>
</dbReference>
<evidence type="ECO:0000259" key="4">
    <source>
        <dbReference type="PROSITE" id="PS50203"/>
    </source>
</evidence>
<evidence type="ECO:0000256" key="3">
    <source>
        <dbReference type="PROSITE-ProRule" id="PRU00239"/>
    </source>
</evidence>
<protein>
    <submittedName>
        <fullName evidence="5">Calpain-9</fullName>
    </submittedName>
</protein>
<feature type="active site" evidence="2">
    <location>
        <position position="197"/>
    </location>
</feature>
<dbReference type="PANTHER" id="PTHR10183">
    <property type="entry name" value="CALPAIN"/>
    <property type="match status" value="1"/>
</dbReference>
<gene>
    <name evidence="5" type="primary">Capn9</name>
    <name evidence="5" type="ORF">CEXT_173781</name>
</gene>
<keyword evidence="6" id="KW-1185">Reference proteome</keyword>
<organism evidence="5 6">
    <name type="scientific">Caerostris extrusa</name>
    <name type="common">Bark spider</name>
    <name type="synonym">Caerostris bankana</name>
    <dbReference type="NCBI Taxonomy" id="172846"/>
    <lineage>
        <taxon>Eukaryota</taxon>
        <taxon>Metazoa</taxon>
        <taxon>Ecdysozoa</taxon>
        <taxon>Arthropoda</taxon>
        <taxon>Chelicerata</taxon>
        <taxon>Arachnida</taxon>
        <taxon>Araneae</taxon>
        <taxon>Araneomorphae</taxon>
        <taxon>Entelegynae</taxon>
        <taxon>Araneoidea</taxon>
        <taxon>Araneidae</taxon>
        <taxon>Caerostris</taxon>
    </lineage>
</organism>
<dbReference type="GO" id="GO:0004198">
    <property type="term" value="F:calcium-dependent cysteine-type endopeptidase activity"/>
    <property type="evidence" value="ECO:0007669"/>
    <property type="project" value="InterPro"/>
</dbReference>
<dbReference type="Pfam" id="PF00648">
    <property type="entry name" value="Peptidase_C2"/>
    <property type="match status" value="1"/>
</dbReference>
<sequence length="259" mass="29070">MQERGILFEDPEFNVVSAKIPTTKHRSQSSITWMRPYELCARPKFISENTSRFDIEQGELGDYSLVAAVSCLTMTPRFLERFGDWVEIVVDDRLPTAKGRPLFLRSTDPTEFWPALLEKAYAKFYCGYTNLLGGRTSQTLQDMTGGVGQNFRISEHDPHVMYQTVNSSISRSTLLAASIRTEQRSPVRLRNGLVTQHAYSVTGLARDPGRSSWILVGVNTVPLCSPKAKQAQEKSQTSTWVLQFFLAPQKLQAALSSLS</sequence>
<comment type="similarity">
    <text evidence="1">Belongs to the peptidase C2 family.</text>
</comment>
<dbReference type="EMBL" id="BPLR01006191">
    <property type="protein sequence ID" value="GIY08021.1"/>
    <property type="molecule type" value="Genomic_DNA"/>
</dbReference>
<proteinExistence type="inferred from homology"/>
<dbReference type="SUPFAM" id="SSF54001">
    <property type="entry name" value="Cysteine proteinases"/>
    <property type="match status" value="1"/>
</dbReference>
<dbReference type="SMART" id="SM00230">
    <property type="entry name" value="CysPc"/>
    <property type="match status" value="1"/>
</dbReference>
<reference evidence="5 6" key="1">
    <citation type="submission" date="2021-06" db="EMBL/GenBank/DDBJ databases">
        <title>Caerostris extrusa draft genome.</title>
        <authorList>
            <person name="Kono N."/>
            <person name="Arakawa K."/>
        </authorList>
    </citation>
    <scope>NUCLEOTIDE SEQUENCE [LARGE SCALE GENOMIC DNA]</scope>
</reference>
<comment type="caution">
    <text evidence="5">The sequence shown here is derived from an EMBL/GenBank/DDBJ whole genome shotgun (WGS) entry which is preliminary data.</text>
</comment>
<comment type="caution">
    <text evidence="3">Lacks conserved residue(s) required for the propagation of feature annotation.</text>
</comment>
<dbReference type="InterPro" id="IPR022684">
    <property type="entry name" value="Calpain_cysteine_protease"/>
</dbReference>
<name>A0AAV4QIW1_CAEEX</name>
<dbReference type="Proteomes" id="UP001054945">
    <property type="component" value="Unassembled WGS sequence"/>
</dbReference>
<evidence type="ECO:0000256" key="1">
    <source>
        <dbReference type="ARBA" id="ARBA00007623"/>
    </source>
</evidence>
<dbReference type="PRINTS" id="PR00704">
    <property type="entry name" value="CALPAIN"/>
</dbReference>
<dbReference type="PROSITE" id="PS50203">
    <property type="entry name" value="CALPAIN_CAT"/>
    <property type="match status" value="1"/>
</dbReference>
<dbReference type="GO" id="GO:0005737">
    <property type="term" value="C:cytoplasm"/>
    <property type="evidence" value="ECO:0007669"/>
    <property type="project" value="TreeGrafter"/>
</dbReference>
<dbReference type="PANTHER" id="PTHR10183:SF424">
    <property type="entry name" value="CALPAIN-B-LIKE PROTEIN"/>
    <property type="match status" value="1"/>
</dbReference>
<dbReference type="InterPro" id="IPR038765">
    <property type="entry name" value="Papain-like_cys_pep_sf"/>
</dbReference>
<feature type="domain" description="Calpain catalytic" evidence="4">
    <location>
        <begin position="7"/>
        <end position="240"/>
    </location>
</feature>
<evidence type="ECO:0000313" key="5">
    <source>
        <dbReference type="EMBL" id="GIY08021.1"/>
    </source>
</evidence>
<accession>A0AAV4QIW1</accession>